<name>A0A9E7KS10_9LILI</name>
<evidence type="ECO:0000256" key="18">
    <source>
        <dbReference type="SAM" id="MobiDB-lite"/>
    </source>
</evidence>
<sequence>MDKSYEEFYPSFEWVRGDAADTLRVRLPGFERHQINVQADKAGGLRITGERPLGGRRWFILSQDFAVPEDCSVEGMQVKFEEETLWVTLPKLRAKKGKESLLNMAVAVLVLLGLALLEDPNKAGGDVEEGREGRWGCKETSSFAAFPLAKPRRFLEPILPPAVDSGFLLLEAIRWPPVLLPPALLYIPPIPHSSPLAKVPFFSHCPLWISILVSTLSAPSLTFCPESVKLVPWAVSRRAFGAWMKVEASDGEEEKRSGTKRNGERLVRGRRCRRRNRWRVTAIQRLFLACKSVFKGPGTVPESADVEMLHFLLDKMRPEDVGLSTDLLFFKSKSSSRGTPRITFATICKCDNFSMCIFFLPPKAVIPLHDHPGMTVFSKLLVGSMHIKSYDWLDPVTSSFSTPSAKLRLAKLVLDSEFTAPCNTSILYPTAGGNIHTFTAITPCAVLDVLGPPYSKEDDHDITYYQDHPYRKYSDGDTDQGGVEDHCHGWLEEIDVSRYLKMDGVAYLGPQLKNVVEDTVGSSSAVVRWGALRQQHTVALRLMKNLLVRPEQKSIQADKFLLPKMAVGSYSSCLLILSMILILTPCAYQLQPAEVLSLLRINRLLNYPAVLSRWNVDTDFCSYEANPYVTIICYEESITQLHITGNKSAPPLPRSFSMTLLFATLYRLPNLKVLSLTSLGLWGPLTGKISRLSSLEIVNMSTNYLYGAIPKQVSRLTNLQTLILDHNMFSGRVPDLLGELPCLSVLSLKNNSLSGPLPDSFSSLKPLRVLVLSSNSLSGELPDLSSLSNLQVLDLENNYFGPRFPSLGRKVVTLVLRKNRFSGGLPAEVNSYYLLEHLDISFNRYTGPFPASLLSLPSIHYLSISGNRFTGMLLQSMSCNGELEYVDLSSNLLTGNLPTCLISDSKNKVALYSANCFVTKDHSQHPLSFCQNQALAVGIIPHKENKVSGAKATLMIGIMGGIFGSIFLGMIIFFSLKKATMKPALNKSQRSLAEHASVGYSSQLLPDASYILQTMKLGELGVPPYRSFSLEELEAATNNFDTSSFMGEGSHGQMYRGKLQDGSLVAIRCLKLKKAPNSQNFRRHIELISKLRHHHLVSALGHGFEYYLDDSSVSRLFIVFEFVSNGTLRSNISEGVPGETLTWTHRISAAIGVVKGIQFLHGGMVPGLFANDLKITNVLLDEHLVAKISSYNLPILAEDMKCEMMVGSSSSGLREPNERTKYMDKIDIHDLGVILLEIITGRPIICNSEVVNIMKNQLQESIAADGIARMSFVDPVIINACCDESLKTVMEICLRCLSKEPTQRPSIEDVLWNLQFAAQVQESWGRYSHSSEESPLSPSLPPQSPIALSC</sequence>
<keyword evidence="14" id="KW-0675">Receptor</keyword>
<protein>
    <recommendedName>
        <fullName evidence="4">cysteine dioxygenase</fullName>
        <ecNumber evidence="4">1.13.11.20</ecNumber>
    </recommendedName>
</protein>
<dbReference type="Gene3D" id="3.30.200.20">
    <property type="entry name" value="Phosphorylase Kinase, domain 1"/>
    <property type="match status" value="1"/>
</dbReference>
<accession>A0A9E7KS10</accession>
<dbReference type="SUPFAM" id="SSF52058">
    <property type="entry name" value="L domain-like"/>
    <property type="match status" value="1"/>
</dbReference>
<evidence type="ECO:0000256" key="5">
    <source>
        <dbReference type="ARBA" id="ARBA00022614"/>
    </source>
</evidence>
<dbReference type="Proteomes" id="UP001055439">
    <property type="component" value="Chromosome 8"/>
</dbReference>
<dbReference type="FunFam" id="3.30.200.20:FF:000285">
    <property type="entry name" value="Putative inactive leucine-rich repeat receptor-like protein kinase"/>
    <property type="match status" value="1"/>
</dbReference>
<evidence type="ECO:0000313" key="23">
    <source>
        <dbReference type="Proteomes" id="UP001055439"/>
    </source>
</evidence>
<dbReference type="OrthoDB" id="676979at2759"/>
<dbReference type="PANTHER" id="PTHR48006">
    <property type="entry name" value="LEUCINE-RICH REPEAT-CONTAINING PROTEIN DDB_G0281931-RELATED"/>
    <property type="match status" value="1"/>
</dbReference>
<dbReference type="Pfam" id="PF07847">
    <property type="entry name" value="PCO_ADO"/>
    <property type="match status" value="1"/>
</dbReference>
<keyword evidence="10 19" id="KW-1133">Transmembrane helix</keyword>
<evidence type="ECO:0000256" key="1">
    <source>
        <dbReference type="ARBA" id="ARBA00001954"/>
    </source>
</evidence>
<dbReference type="InterPro" id="IPR012864">
    <property type="entry name" value="PCO/ADO"/>
</dbReference>
<dbReference type="GO" id="GO:0017172">
    <property type="term" value="F:cysteine dioxygenase activity"/>
    <property type="evidence" value="ECO:0007669"/>
    <property type="project" value="UniProtKB-EC"/>
</dbReference>
<keyword evidence="8" id="KW-0732">Signal</keyword>
<evidence type="ECO:0000256" key="6">
    <source>
        <dbReference type="ARBA" id="ARBA00022692"/>
    </source>
</evidence>
<dbReference type="InterPro" id="IPR011009">
    <property type="entry name" value="Kinase-like_dom_sf"/>
</dbReference>
<proteinExistence type="inferred from homology"/>
<evidence type="ECO:0000259" key="20">
    <source>
        <dbReference type="PROSITE" id="PS01031"/>
    </source>
</evidence>
<dbReference type="Pfam" id="PF00069">
    <property type="entry name" value="Pkinase"/>
    <property type="match status" value="1"/>
</dbReference>
<dbReference type="InterPro" id="IPR051824">
    <property type="entry name" value="LRR_Rcpt-Like_S/T_Kinase"/>
</dbReference>
<feature type="transmembrane region" description="Helical" evidence="19">
    <location>
        <begin position="952"/>
        <end position="976"/>
    </location>
</feature>
<evidence type="ECO:0000256" key="8">
    <source>
        <dbReference type="ARBA" id="ARBA00022729"/>
    </source>
</evidence>
<dbReference type="SUPFAM" id="SSF56112">
    <property type="entry name" value="Protein kinase-like (PK-like)"/>
    <property type="match status" value="1"/>
</dbReference>
<dbReference type="InterPro" id="IPR002068">
    <property type="entry name" value="A-crystallin/Hsp20_dom"/>
</dbReference>
<dbReference type="PROSITE" id="PS50011">
    <property type="entry name" value="PROTEIN_KINASE_DOM"/>
    <property type="match status" value="1"/>
</dbReference>
<dbReference type="InterPro" id="IPR000719">
    <property type="entry name" value="Prot_kinase_dom"/>
</dbReference>
<keyword evidence="22" id="KW-0223">Dioxygenase</keyword>
<dbReference type="Gene3D" id="1.10.510.10">
    <property type="entry name" value="Transferase(Phosphotransferase) domain 1"/>
    <property type="match status" value="1"/>
</dbReference>
<evidence type="ECO:0000256" key="2">
    <source>
        <dbReference type="ARBA" id="ARBA00004479"/>
    </source>
</evidence>
<reference evidence="22" key="1">
    <citation type="submission" date="2022-05" db="EMBL/GenBank/DDBJ databases">
        <title>The Musa troglodytarum L. genome provides insights into the mechanism of non-climacteric behaviour and enrichment of carotenoids.</title>
        <authorList>
            <person name="Wang J."/>
        </authorList>
    </citation>
    <scope>NUCLEOTIDE SEQUENCE</scope>
    <source>
        <tissue evidence="22">Leaf</tissue>
    </source>
</reference>
<dbReference type="GO" id="GO:0016020">
    <property type="term" value="C:membrane"/>
    <property type="evidence" value="ECO:0007669"/>
    <property type="project" value="UniProtKB-SubCell"/>
</dbReference>
<dbReference type="Gene3D" id="3.80.10.10">
    <property type="entry name" value="Ribonuclease Inhibitor"/>
    <property type="match status" value="2"/>
</dbReference>
<dbReference type="InterPro" id="IPR032675">
    <property type="entry name" value="LRR_dom_sf"/>
</dbReference>
<dbReference type="SUPFAM" id="SSF49764">
    <property type="entry name" value="HSP20-like chaperones"/>
    <property type="match status" value="1"/>
</dbReference>
<dbReference type="GO" id="GO:0070483">
    <property type="term" value="P:detection of hypoxia"/>
    <property type="evidence" value="ECO:0007669"/>
    <property type="project" value="UniProtKB-ARBA"/>
</dbReference>
<dbReference type="EMBL" id="CP097510">
    <property type="protein sequence ID" value="URE25549.1"/>
    <property type="molecule type" value="Genomic_DNA"/>
</dbReference>
<evidence type="ECO:0000313" key="22">
    <source>
        <dbReference type="EMBL" id="URE25549.1"/>
    </source>
</evidence>
<keyword evidence="9" id="KW-0677">Repeat</keyword>
<keyword evidence="13 19" id="KW-0472">Membrane</keyword>
<evidence type="ECO:0000256" key="17">
    <source>
        <dbReference type="PROSITE-ProRule" id="PRU00285"/>
    </source>
</evidence>
<keyword evidence="5" id="KW-0433">Leucine-rich repeat</keyword>
<dbReference type="Gene3D" id="2.60.40.790">
    <property type="match status" value="1"/>
</dbReference>
<evidence type="ECO:0000256" key="15">
    <source>
        <dbReference type="ARBA" id="ARBA00023180"/>
    </source>
</evidence>
<evidence type="ECO:0000259" key="21">
    <source>
        <dbReference type="PROSITE" id="PS50011"/>
    </source>
</evidence>
<evidence type="ECO:0000256" key="13">
    <source>
        <dbReference type="ARBA" id="ARBA00023136"/>
    </source>
</evidence>
<evidence type="ECO:0000256" key="7">
    <source>
        <dbReference type="ARBA" id="ARBA00022723"/>
    </source>
</evidence>
<feature type="domain" description="Protein kinase" evidence="21">
    <location>
        <begin position="1040"/>
        <end position="1316"/>
    </location>
</feature>
<keyword evidence="11" id="KW-0560">Oxidoreductase</keyword>
<dbReference type="PANTHER" id="PTHR48006:SF84">
    <property type="entry name" value="REPEAT TRANSMEMBRANE PROTEIN KINASE, PUTATIVE, EXPRESSED-RELATED"/>
    <property type="match status" value="1"/>
</dbReference>
<evidence type="ECO:0000256" key="11">
    <source>
        <dbReference type="ARBA" id="ARBA00023002"/>
    </source>
</evidence>
<keyword evidence="12" id="KW-0408">Iron</keyword>
<evidence type="ECO:0000256" key="16">
    <source>
        <dbReference type="ARBA" id="ARBA00024284"/>
    </source>
</evidence>
<dbReference type="SUPFAM" id="SSF51182">
    <property type="entry name" value="RmlC-like cupins"/>
    <property type="match status" value="1"/>
</dbReference>
<dbReference type="SMART" id="SM00220">
    <property type="entry name" value="S_TKc"/>
    <property type="match status" value="1"/>
</dbReference>
<dbReference type="InterPro" id="IPR011051">
    <property type="entry name" value="RmlC_Cupin_sf"/>
</dbReference>
<dbReference type="CDD" id="cd20289">
    <property type="entry name" value="cupin_ADO"/>
    <property type="match status" value="1"/>
</dbReference>
<evidence type="ECO:0000256" key="9">
    <source>
        <dbReference type="ARBA" id="ARBA00022737"/>
    </source>
</evidence>
<dbReference type="GO" id="GO:0004672">
    <property type="term" value="F:protein kinase activity"/>
    <property type="evidence" value="ECO:0007669"/>
    <property type="project" value="InterPro"/>
</dbReference>
<dbReference type="FunFam" id="3.80.10.10:FF:000155">
    <property type="entry name" value="Putative inactive leucine-rich repeat receptor-like protein kinase"/>
    <property type="match status" value="1"/>
</dbReference>
<comment type="catalytic activity">
    <reaction evidence="16">
        <text>L-cysteine + O2 = 3-sulfino-L-alanine + H(+)</text>
        <dbReference type="Rhea" id="RHEA:20441"/>
        <dbReference type="ChEBI" id="CHEBI:15378"/>
        <dbReference type="ChEBI" id="CHEBI:15379"/>
        <dbReference type="ChEBI" id="CHEBI:35235"/>
        <dbReference type="ChEBI" id="CHEBI:61085"/>
        <dbReference type="EC" id="1.13.11.20"/>
    </reaction>
    <physiologicalReaction direction="left-to-right" evidence="16">
        <dbReference type="Rhea" id="RHEA:20442"/>
    </physiologicalReaction>
</comment>
<dbReference type="EC" id="1.13.11.20" evidence="4"/>
<comment type="cofactor">
    <cofactor evidence="1">
        <name>Fe(2+)</name>
        <dbReference type="ChEBI" id="CHEBI:29033"/>
    </cofactor>
</comment>
<feature type="domain" description="SHSP" evidence="20">
    <location>
        <begin position="3"/>
        <end position="107"/>
    </location>
</feature>
<comment type="similarity">
    <text evidence="17">Belongs to the small heat shock protein (HSP20) family.</text>
</comment>
<keyword evidence="15" id="KW-0325">Glycoprotein</keyword>
<evidence type="ECO:0000256" key="19">
    <source>
        <dbReference type="SAM" id="Phobius"/>
    </source>
</evidence>
<evidence type="ECO:0000256" key="4">
    <source>
        <dbReference type="ARBA" id="ARBA00013133"/>
    </source>
</evidence>
<comment type="subcellular location">
    <subcellularLocation>
        <location evidence="2">Membrane</location>
        <topology evidence="2">Single-pass type I membrane protein</topology>
    </subcellularLocation>
</comment>
<evidence type="ECO:0000256" key="3">
    <source>
        <dbReference type="ARBA" id="ARBA00006622"/>
    </source>
</evidence>
<organism evidence="22 23">
    <name type="scientific">Musa troglodytarum</name>
    <name type="common">fe'i banana</name>
    <dbReference type="NCBI Taxonomy" id="320322"/>
    <lineage>
        <taxon>Eukaryota</taxon>
        <taxon>Viridiplantae</taxon>
        <taxon>Streptophyta</taxon>
        <taxon>Embryophyta</taxon>
        <taxon>Tracheophyta</taxon>
        <taxon>Spermatophyta</taxon>
        <taxon>Magnoliopsida</taxon>
        <taxon>Liliopsida</taxon>
        <taxon>Zingiberales</taxon>
        <taxon>Musaceae</taxon>
        <taxon>Musa</taxon>
    </lineage>
</organism>
<comment type="similarity">
    <text evidence="3">Belongs to the cysteine dioxygenase family.</text>
</comment>
<gene>
    <name evidence="22" type="ORF">MUK42_06525</name>
</gene>
<dbReference type="Pfam" id="PF13855">
    <property type="entry name" value="LRR_8"/>
    <property type="match status" value="1"/>
</dbReference>
<evidence type="ECO:0000256" key="12">
    <source>
        <dbReference type="ARBA" id="ARBA00023004"/>
    </source>
</evidence>
<feature type="region of interest" description="Disordered" evidence="18">
    <location>
        <begin position="1329"/>
        <end position="1350"/>
    </location>
</feature>
<dbReference type="GO" id="GO:0005524">
    <property type="term" value="F:ATP binding"/>
    <property type="evidence" value="ECO:0007669"/>
    <property type="project" value="InterPro"/>
</dbReference>
<keyword evidence="23" id="KW-1185">Reference proteome</keyword>
<dbReference type="PROSITE" id="PS01031">
    <property type="entry name" value="SHSP"/>
    <property type="match status" value="1"/>
</dbReference>
<dbReference type="InterPro" id="IPR001611">
    <property type="entry name" value="Leu-rich_rpt"/>
</dbReference>
<dbReference type="CDD" id="cd06464">
    <property type="entry name" value="ACD_sHsps-like"/>
    <property type="match status" value="1"/>
</dbReference>
<evidence type="ECO:0000256" key="10">
    <source>
        <dbReference type="ARBA" id="ARBA00022989"/>
    </source>
</evidence>
<dbReference type="PROSITE" id="PS51450">
    <property type="entry name" value="LRR"/>
    <property type="match status" value="1"/>
</dbReference>
<dbReference type="Gene3D" id="2.60.120.10">
    <property type="entry name" value="Jelly Rolls"/>
    <property type="match status" value="1"/>
</dbReference>
<dbReference type="Pfam" id="PF00560">
    <property type="entry name" value="LRR_1"/>
    <property type="match status" value="1"/>
</dbReference>
<keyword evidence="6 19" id="KW-0812">Transmembrane</keyword>
<dbReference type="GO" id="GO:0046872">
    <property type="term" value="F:metal ion binding"/>
    <property type="evidence" value="ECO:0007669"/>
    <property type="project" value="UniProtKB-KW"/>
</dbReference>
<evidence type="ECO:0000256" key="14">
    <source>
        <dbReference type="ARBA" id="ARBA00023170"/>
    </source>
</evidence>
<keyword evidence="7" id="KW-0479">Metal-binding</keyword>
<dbReference type="InterPro" id="IPR008978">
    <property type="entry name" value="HSP20-like_chaperone"/>
</dbReference>
<dbReference type="FunFam" id="1.10.510.10:FF:000431">
    <property type="entry name" value="Putative inactive leucine-rich repeat receptor-like protein kinase"/>
    <property type="match status" value="1"/>
</dbReference>
<dbReference type="InterPro" id="IPR014710">
    <property type="entry name" value="RmlC-like_jellyroll"/>
</dbReference>